<organism evidence="1 2">
    <name type="scientific">Pisolithus microcarpus 441</name>
    <dbReference type="NCBI Taxonomy" id="765257"/>
    <lineage>
        <taxon>Eukaryota</taxon>
        <taxon>Fungi</taxon>
        <taxon>Dikarya</taxon>
        <taxon>Basidiomycota</taxon>
        <taxon>Agaricomycotina</taxon>
        <taxon>Agaricomycetes</taxon>
        <taxon>Agaricomycetidae</taxon>
        <taxon>Boletales</taxon>
        <taxon>Sclerodermatineae</taxon>
        <taxon>Pisolithaceae</taxon>
        <taxon>Pisolithus</taxon>
    </lineage>
</organism>
<dbReference type="EMBL" id="KN834456">
    <property type="protein sequence ID" value="KIK10729.1"/>
    <property type="molecule type" value="Genomic_DNA"/>
</dbReference>
<reference evidence="2" key="2">
    <citation type="submission" date="2015-01" db="EMBL/GenBank/DDBJ databases">
        <title>Evolutionary Origins and Diversification of the Mycorrhizal Mutualists.</title>
        <authorList>
            <consortium name="DOE Joint Genome Institute"/>
            <consortium name="Mycorrhizal Genomics Consortium"/>
            <person name="Kohler A."/>
            <person name="Kuo A."/>
            <person name="Nagy L.G."/>
            <person name="Floudas D."/>
            <person name="Copeland A."/>
            <person name="Barry K.W."/>
            <person name="Cichocki N."/>
            <person name="Veneault-Fourrey C."/>
            <person name="LaButti K."/>
            <person name="Lindquist E.A."/>
            <person name="Lipzen A."/>
            <person name="Lundell T."/>
            <person name="Morin E."/>
            <person name="Murat C."/>
            <person name="Riley R."/>
            <person name="Ohm R."/>
            <person name="Sun H."/>
            <person name="Tunlid A."/>
            <person name="Henrissat B."/>
            <person name="Grigoriev I.V."/>
            <person name="Hibbett D.S."/>
            <person name="Martin F."/>
        </authorList>
    </citation>
    <scope>NUCLEOTIDE SEQUENCE [LARGE SCALE GENOMIC DNA]</scope>
    <source>
        <strain evidence="2">441</strain>
    </source>
</reference>
<keyword evidence="2" id="KW-1185">Reference proteome</keyword>
<dbReference type="HOGENOM" id="CLU_1741318_0_0_1"/>
<accession>A0A0C9Y9L3</accession>
<gene>
    <name evidence="1" type="ORF">PISMIDRAFT_690792</name>
</gene>
<sequence>MVLCIVVNFAAADPLGICYDAGMYMSLKLSLTSMVMSPPPSFHALHSTVLPLFDLKSLSQTKTRLVERSHISGSDTENVFDRSWSYVCVRMRASHSEVRTLFITLSSEIVAGNRRTRALLLQLWSHANGTMVGKRDLCWALCKDDMHCRV</sequence>
<evidence type="ECO:0000313" key="1">
    <source>
        <dbReference type="EMBL" id="KIK10729.1"/>
    </source>
</evidence>
<dbReference type="Proteomes" id="UP000054018">
    <property type="component" value="Unassembled WGS sequence"/>
</dbReference>
<name>A0A0C9Y9L3_9AGAM</name>
<protein>
    <submittedName>
        <fullName evidence="1">Uncharacterized protein</fullName>
    </submittedName>
</protein>
<proteinExistence type="predicted"/>
<reference evidence="1 2" key="1">
    <citation type="submission" date="2014-04" db="EMBL/GenBank/DDBJ databases">
        <authorList>
            <consortium name="DOE Joint Genome Institute"/>
            <person name="Kuo A."/>
            <person name="Kohler A."/>
            <person name="Costa M.D."/>
            <person name="Nagy L.G."/>
            <person name="Floudas D."/>
            <person name="Copeland A."/>
            <person name="Barry K.W."/>
            <person name="Cichocki N."/>
            <person name="Veneault-Fourrey C."/>
            <person name="LaButti K."/>
            <person name="Lindquist E.A."/>
            <person name="Lipzen A."/>
            <person name="Lundell T."/>
            <person name="Morin E."/>
            <person name="Murat C."/>
            <person name="Sun H."/>
            <person name="Tunlid A."/>
            <person name="Henrissat B."/>
            <person name="Grigoriev I.V."/>
            <person name="Hibbett D.S."/>
            <person name="Martin F."/>
            <person name="Nordberg H.P."/>
            <person name="Cantor M.N."/>
            <person name="Hua S.X."/>
        </authorList>
    </citation>
    <scope>NUCLEOTIDE SEQUENCE [LARGE SCALE GENOMIC DNA]</scope>
    <source>
        <strain evidence="1 2">441</strain>
    </source>
</reference>
<evidence type="ECO:0000313" key="2">
    <source>
        <dbReference type="Proteomes" id="UP000054018"/>
    </source>
</evidence>
<dbReference type="AlphaFoldDB" id="A0A0C9Y9L3"/>